<feature type="transmembrane region" description="Helical" evidence="1">
    <location>
        <begin position="28"/>
        <end position="47"/>
    </location>
</feature>
<dbReference type="EMBL" id="VSSQ01050942">
    <property type="protein sequence ID" value="MPN05036.1"/>
    <property type="molecule type" value="Genomic_DNA"/>
</dbReference>
<feature type="transmembrane region" description="Helical" evidence="1">
    <location>
        <begin position="59"/>
        <end position="79"/>
    </location>
</feature>
<comment type="caution">
    <text evidence="2">The sequence shown here is derived from an EMBL/GenBank/DDBJ whole genome shotgun (WGS) entry which is preliminary data.</text>
</comment>
<dbReference type="InterPro" id="IPR036259">
    <property type="entry name" value="MFS_trans_sf"/>
</dbReference>
<evidence type="ECO:0000313" key="2">
    <source>
        <dbReference type="EMBL" id="MPN05036.1"/>
    </source>
</evidence>
<sequence>MGLATGPLMAAAVGAVDAARAGTASALINVARMTGATLGVAVLGAVFSMAHGGTDGLRIAMVIGGLTQIACAAVSWASASTTVAQGFK</sequence>
<gene>
    <name evidence="2" type="ORF">SDC9_152286</name>
</gene>
<dbReference type="AlphaFoldDB" id="A0A645EUD0"/>
<keyword evidence="1" id="KW-0812">Transmembrane</keyword>
<dbReference type="SUPFAM" id="SSF103473">
    <property type="entry name" value="MFS general substrate transporter"/>
    <property type="match status" value="1"/>
</dbReference>
<evidence type="ECO:0008006" key="3">
    <source>
        <dbReference type="Google" id="ProtNLM"/>
    </source>
</evidence>
<keyword evidence="1" id="KW-1133">Transmembrane helix</keyword>
<proteinExistence type="predicted"/>
<accession>A0A645EUD0</accession>
<organism evidence="2">
    <name type="scientific">bioreactor metagenome</name>
    <dbReference type="NCBI Taxonomy" id="1076179"/>
    <lineage>
        <taxon>unclassified sequences</taxon>
        <taxon>metagenomes</taxon>
        <taxon>ecological metagenomes</taxon>
    </lineage>
</organism>
<keyword evidence="1" id="KW-0472">Membrane</keyword>
<name>A0A645EUD0_9ZZZZ</name>
<evidence type="ECO:0000256" key="1">
    <source>
        <dbReference type="SAM" id="Phobius"/>
    </source>
</evidence>
<reference evidence="2" key="1">
    <citation type="submission" date="2019-08" db="EMBL/GenBank/DDBJ databases">
        <authorList>
            <person name="Kucharzyk K."/>
            <person name="Murdoch R.W."/>
            <person name="Higgins S."/>
            <person name="Loffler F."/>
        </authorList>
    </citation>
    <scope>NUCLEOTIDE SEQUENCE</scope>
</reference>
<protein>
    <recommendedName>
        <fullName evidence="3">Major facilitator superfamily (MFS) profile domain-containing protein</fullName>
    </recommendedName>
</protein>